<feature type="transmembrane region" description="Helical" evidence="1">
    <location>
        <begin position="97"/>
        <end position="117"/>
    </location>
</feature>
<reference evidence="2 3" key="1">
    <citation type="submission" date="2021-03" db="EMBL/GenBank/DDBJ databases">
        <authorList>
            <person name="Gilmore M.S."/>
            <person name="Schwartzman J."/>
            <person name="Van Tyne D."/>
            <person name="Martin M."/>
            <person name="Earl A.M."/>
            <person name="Manson A.L."/>
            <person name="Straub T."/>
            <person name="Salamzade R."/>
            <person name="Saavedra J."/>
            <person name="Lebreton F."/>
            <person name="Prichula J."/>
            <person name="Schaufler K."/>
            <person name="Gaca A."/>
            <person name="Sgardioli B."/>
            <person name="Wagenaar J."/>
            <person name="Strong T."/>
        </authorList>
    </citation>
    <scope>NUCLEOTIDE SEQUENCE [LARGE SCALE GENOMIC DNA]</scope>
    <source>
        <strain evidence="2 3">DIV2402</strain>
    </source>
</reference>
<dbReference type="InterPro" id="IPR010178">
    <property type="entry name" value="Lit"/>
</dbReference>
<name>A0ABZ2SLQ7_9ENTE</name>
<evidence type="ECO:0000256" key="1">
    <source>
        <dbReference type="SAM" id="Phobius"/>
    </source>
</evidence>
<organism evidence="2 3">
    <name type="scientific">Candidatus Enterococcus lowellii</name>
    <dbReference type="NCBI Taxonomy" id="2230877"/>
    <lineage>
        <taxon>Bacteria</taxon>
        <taxon>Bacillati</taxon>
        <taxon>Bacillota</taxon>
        <taxon>Bacilli</taxon>
        <taxon>Lactobacillales</taxon>
        <taxon>Enterococcaceae</taxon>
        <taxon>Enterococcus</taxon>
    </lineage>
</organism>
<feature type="transmembrane region" description="Helical" evidence="1">
    <location>
        <begin position="12"/>
        <end position="35"/>
    </location>
</feature>
<keyword evidence="3" id="KW-1185">Reference proteome</keyword>
<proteinExistence type="predicted"/>
<dbReference type="EMBL" id="CP147251">
    <property type="protein sequence ID" value="WYJ76428.1"/>
    <property type="molecule type" value="Genomic_DNA"/>
</dbReference>
<keyword evidence="1" id="KW-1133">Transmembrane helix</keyword>
<gene>
    <name evidence="2" type="ORF">DOK78_001054</name>
</gene>
<accession>A0ABZ2SLQ7</accession>
<sequence length="215" mass="25465">MNKKWQWLERLGMMAFFLTAISLAITLTINFLPLYSWSVDQFDLLNYTTLSKKELLENYHLLLNFLNNPWNQTLALPDFPMSEAGAGHFYDVKKLFLLNYTVLAVTIIPTGIFLGYLQKNRRFWRMLLPTQIGMLAPVVFGFFMFVGFDAFFIKFHELFFSNDDWLFNPATDPIINVLPEQFFMYCFILFFILIEIFFLVPFLLGRRELKRSSHN</sequence>
<dbReference type="NCBIfam" id="TIGR01906">
    <property type="entry name" value="integ_TIGR01906"/>
    <property type="match status" value="1"/>
</dbReference>
<feature type="transmembrane region" description="Helical" evidence="1">
    <location>
        <begin position="129"/>
        <end position="153"/>
    </location>
</feature>
<dbReference type="RefSeq" id="WP_207942323.1">
    <property type="nucleotide sequence ID" value="NZ_CP147251.1"/>
</dbReference>
<feature type="transmembrane region" description="Helical" evidence="1">
    <location>
        <begin position="182"/>
        <end position="204"/>
    </location>
</feature>
<keyword evidence="1" id="KW-0472">Membrane</keyword>
<protein>
    <submittedName>
        <fullName evidence="2">Integral membrane protein</fullName>
    </submittedName>
</protein>
<dbReference type="Pfam" id="PF07314">
    <property type="entry name" value="Lit"/>
    <property type="match status" value="1"/>
</dbReference>
<dbReference type="Proteomes" id="UP000664701">
    <property type="component" value="Chromosome"/>
</dbReference>
<keyword evidence="1" id="KW-0812">Transmembrane</keyword>
<evidence type="ECO:0000313" key="3">
    <source>
        <dbReference type="Proteomes" id="UP000664701"/>
    </source>
</evidence>
<evidence type="ECO:0000313" key="2">
    <source>
        <dbReference type="EMBL" id="WYJ76428.1"/>
    </source>
</evidence>
<reference evidence="2 3" key="2">
    <citation type="submission" date="2024-03" db="EMBL/GenBank/DDBJ databases">
        <title>The Genome Sequence of Enterococcus sp. DIV2402.</title>
        <authorList>
            <consortium name="The Broad Institute Genomics Platform"/>
            <consortium name="The Broad Institute Microbial Omics Core"/>
            <consortium name="The Broad Institute Genomic Center for Infectious Diseases"/>
            <person name="Earl A."/>
            <person name="Manson A."/>
            <person name="Gilmore M."/>
            <person name="Schwartman J."/>
            <person name="Shea T."/>
            <person name="Abouelleil A."/>
            <person name="Cao P."/>
            <person name="Chapman S."/>
            <person name="Cusick C."/>
            <person name="Young S."/>
            <person name="Neafsey D."/>
            <person name="Nusbaum C."/>
            <person name="Birren B."/>
        </authorList>
    </citation>
    <scope>NUCLEOTIDE SEQUENCE [LARGE SCALE GENOMIC DNA]</scope>
    <source>
        <strain evidence="2 3">DIV2402</strain>
    </source>
</reference>